<dbReference type="InterPro" id="IPR001387">
    <property type="entry name" value="Cro/C1-type_HTH"/>
</dbReference>
<dbReference type="Proteomes" id="UP000766570">
    <property type="component" value="Unassembled WGS sequence"/>
</dbReference>
<proteinExistence type="predicted"/>
<dbReference type="RefSeq" id="WP_209907529.1">
    <property type="nucleotide sequence ID" value="NZ_JAGIOE010000001.1"/>
</dbReference>
<accession>A0ABS4WE75</accession>
<evidence type="ECO:0000259" key="1">
    <source>
        <dbReference type="PROSITE" id="PS50943"/>
    </source>
</evidence>
<dbReference type="EMBL" id="JAGIOE010000001">
    <property type="protein sequence ID" value="MBP2374519.1"/>
    <property type="molecule type" value="Genomic_DNA"/>
</dbReference>
<organism evidence="2 3">
    <name type="scientific">Paeniglutamicibacter psychrophenolicus</name>
    <dbReference type="NCBI Taxonomy" id="257454"/>
    <lineage>
        <taxon>Bacteria</taxon>
        <taxon>Bacillati</taxon>
        <taxon>Actinomycetota</taxon>
        <taxon>Actinomycetes</taxon>
        <taxon>Micrococcales</taxon>
        <taxon>Micrococcaceae</taxon>
        <taxon>Paeniglutamicibacter</taxon>
    </lineage>
</organism>
<protein>
    <submittedName>
        <fullName evidence="2">HTH-type transcriptional regulator/antitoxin HipB</fullName>
    </submittedName>
</protein>
<name>A0ABS4WE75_9MICC</name>
<evidence type="ECO:0000313" key="3">
    <source>
        <dbReference type="Proteomes" id="UP000766570"/>
    </source>
</evidence>
<dbReference type="PROSITE" id="PS50943">
    <property type="entry name" value="HTH_CROC1"/>
    <property type="match status" value="1"/>
</dbReference>
<dbReference type="SMART" id="SM00530">
    <property type="entry name" value="HTH_XRE"/>
    <property type="match status" value="1"/>
</dbReference>
<reference evidence="2 3" key="1">
    <citation type="submission" date="2021-03" db="EMBL/GenBank/DDBJ databases">
        <title>Sequencing the genomes of 1000 actinobacteria strains.</title>
        <authorList>
            <person name="Klenk H.-P."/>
        </authorList>
    </citation>
    <scope>NUCLEOTIDE SEQUENCE [LARGE SCALE GENOMIC DNA]</scope>
    <source>
        <strain evidence="2 3">DSM 15454</strain>
    </source>
</reference>
<dbReference type="Gene3D" id="1.10.260.40">
    <property type="entry name" value="lambda repressor-like DNA-binding domains"/>
    <property type="match status" value="1"/>
</dbReference>
<gene>
    <name evidence="2" type="ORF">JOF46_002431</name>
</gene>
<keyword evidence="3" id="KW-1185">Reference proteome</keyword>
<dbReference type="Pfam" id="PF01381">
    <property type="entry name" value="HTH_3"/>
    <property type="match status" value="1"/>
</dbReference>
<comment type="caution">
    <text evidence="2">The sequence shown here is derived from an EMBL/GenBank/DDBJ whole genome shotgun (WGS) entry which is preliminary data.</text>
</comment>
<dbReference type="SUPFAM" id="SSF47413">
    <property type="entry name" value="lambda repressor-like DNA-binding domains"/>
    <property type="match status" value="1"/>
</dbReference>
<dbReference type="InterPro" id="IPR010982">
    <property type="entry name" value="Lambda_DNA-bd_dom_sf"/>
</dbReference>
<dbReference type="CDD" id="cd00093">
    <property type="entry name" value="HTH_XRE"/>
    <property type="match status" value="1"/>
</dbReference>
<feature type="domain" description="HTH cro/C1-type" evidence="1">
    <location>
        <begin position="18"/>
        <end position="72"/>
    </location>
</feature>
<evidence type="ECO:0000313" key="2">
    <source>
        <dbReference type="EMBL" id="MBP2374519.1"/>
    </source>
</evidence>
<sequence length="94" mass="10385">MGMKRRFLPTVEAVGNAVREGRGELGWTQAQLATRAGVGRRFVVELESGHMRAELGKDLAVLEALDIHAVALPSVKTDKRLEDVDPAEVMKRFE</sequence>